<organism evidence="1 2">
    <name type="scientific">Colocasia esculenta</name>
    <name type="common">Wild taro</name>
    <name type="synonym">Arum esculentum</name>
    <dbReference type="NCBI Taxonomy" id="4460"/>
    <lineage>
        <taxon>Eukaryota</taxon>
        <taxon>Viridiplantae</taxon>
        <taxon>Streptophyta</taxon>
        <taxon>Embryophyta</taxon>
        <taxon>Tracheophyta</taxon>
        <taxon>Spermatophyta</taxon>
        <taxon>Magnoliopsida</taxon>
        <taxon>Liliopsida</taxon>
        <taxon>Araceae</taxon>
        <taxon>Aroideae</taxon>
        <taxon>Colocasieae</taxon>
        <taxon>Colocasia</taxon>
    </lineage>
</organism>
<keyword evidence="2" id="KW-1185">Reference proteome</keyword>
<comment type="caution">
    <text evidence="1">The sequence shown here is derived from an EMBL/GenBank/DDBJ whole genome shotgun (WGS) entry which is preliminary data.</text>
</comment>
<proteinExistence type="predicted"/>
<dbReference type="Proteomes" id="UP000652761">
    <property type="component" value="Unassembled WGS sequence"/>
</dbReference>
<reference evidence="1" key="1">
    <citation type="submission" date="2017-07" db="EMBL/GenBank/DDBJ databases">
        <title>Taro Niue Genome Assembly and Annotation.</title>
        <authorList>
            <person name="Atibalentja N."/>
            <person name="Keating K."/>
            <person name="Fields C.J."/>
        </authorList>
    </citation>
    <scope>NUCLEOTIDE SEQUENCE</scope>
    <source>
        <strain evidence="1">Niue_2</strain>
        <tissue evidence="1">Leaf</tissue>
    </source>
</reference>
<evidence type="ECO:0000313" key="2">
    <source>
        <dbReference type="Proteomes" id="UP000652761"/>
    </source>
</evidence>
<gene>
    <name evidence="1" type="ORF">Taro_034648</name>
</gene>
<dbReference type="AlphaFoldDB" id="A0A843WCI4"/>
<accession>A0A843WCI4</accession>
<protein>
    <submittedName>
        <fullName evidence="1">Uncharacterized protein</fullName>
    </submittedName>
</protein>
<sequence length="136" mass="15395">MDRHKLKLQLSFACCIMTSKSHRCLNTLHQTLGEEFTSCWGHVEELLAAGELWNNHNKLIFFHIASAPGLHKPSTWSQPKDRPLSLLVEVLPRGALCLFWVTVVLPLWFEVCRLVGLRSGEILPGRLLVLSVEEPS</sequence>
<name>A0A843WCI4_COLES</name>
<evidence type="ECO:0000313" key="1">
    <source>
        <dbReference type="EMBL" id="MQM01894.1"/>
    </source>
</evidence>
<dbReference type="EMBL" id="NMUH01002752">
    <property type="protein sequence ID" value="MQM01894.1"/>
    <property type="molecule type" value="Genomic_DNA"/>
</dbReference>